<dbReference type="Proteomes" id="UP000075604">
    <property type="component" value="Unassembled WGS sequence"/>
</dbReference>
<evidence type="ECO:0000313" key="3">
    <source>
        <dbReference type="Proteomes" id="UP000075604"/>
    </source>
</evidence>
<feature type="transmembrane region" description="Helical" evidence="1">
    <location>
        <begin position="267"/>
        <end position="294"/>
    </location>
</feature>
<reference evidence="2 3" key="1">
    <citation type="submission" date="2014-02" db="EMBL/GenBank/DDBJ databases">
        <title>The small core and large imbalanced accessory genome model reveals a collaborative survival strategy of Sorangium cellulosum strains in nature.</title>
        <authorList>
            <person name="Han K."/>
            <person name="Peng R."/>
            <person name="Blom J."/>
            <person name="Li Y.-Z."/>
        </authorList>
    </citation>
    <scope>NUCLEOTIDE SEQUENCE [LARGE SCALE GENOMIC DNA]</scope>
    <source>
        <strain evidence="2 3">So0157-18</strain>
    </source>
</reference>
<name>A0A150PK00_SORCE</name>
<evidence type="ECO:0000313" key="2">
    <source>
        <dbReference type="EMBL" id="KYF55993.1"/>
    </source>
</evidence>
<dbReference type="Pfam" id="PF13795">
    <property type="entry name" value="HupE_UreJ_2"/>
    <property type="match status" value="1"/>
</dbReference>
<accession>A0A150PK00</accession>
<keyword evidence="1" id="KW-1133">Transmembrane helix</keyword>
<feature type="transmembrane region" description="Helical" evidence="1">
    <location>
        <begin position="236"/>
        <end position="255"/>
    </location>
</feature>
<evidence type="ECO:0000256" key="1">
    <source>
        <dbReference type="SAM" id="Phobius"/>
    </source>
</evidence>
<comment type="caution">
    <text evidence="2">The sequence shown here is derived from an EMBL/GenBank/DDBJ whole genome shotgun (WGS) entry which is preliminary data.</text>
</comment>
<sequence length="332" mass="35074">MNRLWLLRLAWSLPLLLAVLLAPAPAKGHELNSASLSLTEVEGREGRFLVRWEASSSTLKSELAAPAVFPPPCKLDGEFLDCGPAGLVGTVELPWLEGTETNVMVAIAWRSGSRLLRVLTGSDPSFVVYGIPASAGLLALKPIVVDYTRLGVEHILTGFDHLLFVIALTLLVRGGRKLVGAVTAFTVAHSLTLACAVFGWLTLPAPPVEATIALSIVLVCGECLRPADSLAHRAPWAVTFSFGLLHGLGFASSLLDIGLPEKHVPTALLFFNVGVEIGQLGVIALVLALSLLAARVPVQPATVRRGLVYAMGGMAGYWSVERIVATLTGASL</sequence>
<feature type="transmembrane region" description="Helical" evidence="1">
    <location>
        <begin position="155"/>
        <end position="172"/>
    </location>
</feature>
<evidence type="ECO:0008006" key="4">
    <source>
        <dbReference type="Google" id="ProtNLM"/>
    </source>
</evidence>
<protein>
    <recommendedName>
        <fullName evidence="4">HupE/UreJ family protein</fullName>
    </recommendedName>
</protein>
<keyword evidence="1" id="KW-0472">Membrane</keyword>
<keyword evidence="1" id="KW-0812">Transmembrane</keyword>
<dbReference type="InterPro" id="IPR032809">
    <property type="entry name" value="Put_HupE_UreJ"/>
</dbReference>
<organism evidence="2 3">
    <name type="scientific">Sorangium cellulosum</name>
    <name type="common">Polyangium cellulosum</name>
    <dbReference type="NCBI Taxonomy" id="56"/>
    <lineage>
        <taxon>Bacteria</taxon>
        <taxon>Pseudomonadati</taxon>
        <taxon>Myxococcota</taxon>
        <taxon>Polyangia</taxon>
        <taxon>Polyangiales</taxon>
        <taxon>Polyangiaceae</taxon>
        <taxon>Sorangium</taxon>
    </lineage>
</organism>
<proteinExistence type="predicted"/>
<gene>
    <name evidence="2" type="ORF">BE04_12190</name>
</gene>
<dbReference type="AlphaFoldDB" id="A0A150PK00"/>
<dbReference type="EMBL" id="JELX01002269">
    <property type="protein sequence ID" value="KYF55993.1"/>
    <property type="molecule type" value="Genomic_DNA"/>
</dbReference>
<feature type="transmembrane region" description="Helical" evidence="1">
    <location>
        <begin position="179"/>
        <end position="201"/>
    </location>
</feature>